<gene>
    <name evidence="16" type="ORF">FHU40_003287</name>
</gene>
<dbReference type="Gene3D" id="3.40.50.300">
    <property type="entry name" value="P-loop containing nucleotide triphosphate hydrolases"/>
    <property type="match status" value="1"/>
</dbReference>
<feature type="transmembrane region" description="Helical" evidence="13">
    <location>
        <begin position="88"/>
        <end position="111"/>
    </location>
</feature>
<evidence type="ECO:0000256" key="4">
    <source>
        <dbReference type="ARBA" id="ARBA00022448"/>
    </source>
</evidence>
<dbReference type="SUPFAM" id="SSF161098">
    <property type="entry name" value="MetI-like"/>
    <property type="match status" value="1"/>
</dbReference>
<keyword evidence="17" id="KW-1185">Reference proteome</keyword>
<reference evidence="16 17" key="1">
    <citation type="submission" date="2020-08" db="EMBL/GenBank/DDBJ databases">
        <title>Sequencing the genomes of 1000 actinobacteria strains.</title>
        <authorList>
            <person name="Klenk H.-P."/>
        </authorList>
    </citation>
    <scope>NUCLEOTIDE SEQUENCE [LARGE SCALE GENOMIC DNA]</scope>
    <source>
        <strain evidence="16 17">DSM 105498</strain>
    </source>
</reference>
<dbReference type="InterPro" id="IPR035906">
    <property type="entry name" value="MetI-like_sf"/>
</dbReference>
<comment type="similarity">
    <text evidence="13">Belongs to the binding-protein-dependent transport system permease family.</text>
</comment>
<evidence type="ECO:0000313" key="16">
    <source>
        <dbReference type="EMBL" id="MBB3043469.1"/>
    </source>
</evidence>
<keyword evidence="10" id="KW-1278">Translocase</keyword>
<evidence type="ECO:0000256" key="3">
    <source>
        <dbReference type="ARBA" id="ARBA00005417"/>
    </source>
</evidence>
<dbReference type="FunFam" id="3.40.50.300:FF:000016">
    <property type="entry name" value="Oligopeptide ABC transporter ATP-binding component"/>
    <property type="match status" value="1"/>
</dbReference>
<keyword evidence="11 13" id="KW-1133">Transmembrane helix</keyword>
<dbReference type="CDD" id="cd06261">
    <property type="entry name" value="TM_PBP2"/>
    <property type="match status" value="1"/>
</dbReference>
<comment type="similarity">
    <text evidence="3">Belongs to the ABC transporter superfamily.</text>
</comment>
<dbReference type="InterPro" id="IPR000515">
    <property type="entry name" value="MetI-like"/>
</dbReference>
<proteinExistence type="inferred from homology"/>
<dbReference type="InterPro" id="IPR003593">
    <property type="entry name" value="AAA+_ATPase"/>
</dbReference>
<keyword evidence="8" id="KW-0547">Nucleotide-binding</keyword>
<keyword evidence="7 13" id="KW-0812">Transmembrane</keyword>
<dbReference type="InterPro" id="IPR050388">
    <property type="entry name" value="ABC_Ni/Peptide_Import"/>
</dbReference>
<comment type="caution">
    <text evidence="16">The sequence shown here is derived from an EMBL/GenBank/DDBJ whole genome shotgun (WGS) entry which is preliminary data.</text>
</comment>
<evidence type="ECO:0000256" key="6">
    <source>
        <dbReference type="ARBA" id="ARBA00022519"/>
    </source>
</evidence>
<dbReference type="Gene3D" id="1.10.3720.10">
    <property type="entry name" value="MetI-like"/>
    <property type="match status" value="1"/>
</dbReference>
<evidence type="ECO:0000256" key="8">
    <source>
        <dbReference type="ARBA" id="ARBA00022741"/>
    </source>
</evidence>
<evidence type="ECO:0000259" key="15">
    <source>
        <dbReference type="PROSITE" id="PS50928"/>
    </source>
</evidence>
<evidence type="ECO:0000256" key="12">
    <source>
        <dbReference type="ARBA" id="ARBA00023136"/>
    </source>
</evidence>
<dbReference type="PANTHER" id="PTHR43297">
    <property type="entry name" value="OLIGOPEPTIDE TRANSPORT ATP-BINDING PROTEIN APPD"/>
    <property type="match status" value="1"/>
</dbReference>
<feature type="transmembrane region" description="Helical" evidence="13">
    <location>
        <begin position="23"/>
        <end position="44"/>
    </location>
</feature>
<evidence type="ECO:0000256" key="11">
    <source>
        <dbReference type="ARBA" id="ARBA00022989"/>
    </source>
</evidence>
<dbReference type="GO" id="GO:0005524">
    <property type="term" value="F:ATP binding"/>
    <property type="evidence" value="ECO:0007669"/>
    <property type="project" value="UniProtKB-KW"/>
</dbReference>
<comment type="subcellular location">
    <subcellularLocation>
        <location evidence="13">Cell membrane</location>
        <topology evidence="13">Multi-pass membrane protein</topology>
    </subcellularLocation>
    <subcellularLocation>
        <location evidence="2">Cell membrane</location>
        <topology evidence="2">Peripheral membrane protein</topology>
    </subcellularLocation>
    <subcellularLocation>
        <location evidence="1">Membrane</location>
        <topology evidence="1">Multi-pass membrane protein</topology>
    </subcellularLocation>
</comment>
<keyword evidence="4 13" id="KW-0813">Transport</keyword>
<feature type="transmembrane region" description="Helical" evidence="13">
    <location>
        <begin position="123"/>
        <end position="141"/>
    </location>
</feature>
<evidence type="ECO:0000256" key="5">
    <source>
        <dbReference type="ARBA" id="ARBA00022475"/>
    </source>
</evidence>
<dbReference type="RefSeq" id="WP_183593288.1">
    <property type="nucleotide sequence ID" value="NZ_JACHWR010000002.1"/>
</dbReference>
<dbReference type="AlphaFoldDB" id="A0A7W4VY17"/>
<evidence type="ECO:0000256" key="10">
    <source>
        <dbReference type="ARBA" id="ARBA00022967"/>
    </source>
</evidence>
<evidence type="ECO:0000256" key="9">
    <source>
        <dbReference type="ARBA" id="ARBA00022840"/>
    </source>
</evidence>
<feature type="domain" description="ABC transmembrane type-1" evidence="15">
    <location>
        <begin position="84"/>
        <end position="273"/>
    </location>
</feature>
<name>A0A7W4VY17_9ACTN</name>
<dbReference type="InterPro" id="IPR003439">
    <property type="entry name" value="ABC_transporter-like_ATP-bd"/>
</dbReference>
<feature type="domain" description="ABC transporter" evidence="14">
    <location>
        <begin position="310"/>
        <end position="556"/>
    </location>
</feature>
<organism evidence="16 17">
    <name type="scientific">Nocardioides soli</name>
    <dbReference type="NCBI Taxonomy" id="1036020"/>
    <lineage>
        <taxon>Bacteria</taxon>
        <taxon>Bacillati</taxon>
        <taxon>Actinomycetota</taxon>
        <taxon>Actinomycetes</taxon>
        <taxon>Propionibacteriales</taxon>
        <taxon>Nocardioidaceae</taxon>
        <taxon>Nocardioides</taxon>
    </lineage>
</organism>
<dbReference type="EMBL" id="JACHWR010000002">
    <property type="protein sequence ID" value="MBB3043469.1"/>
    <property type="molecule type" value="Genomic_DNA"/>
</dbReference>
<evidence type="ECO:0000256" key="1">
    <source>
        <dbReference type="ARBA" id="ARBA00004141"/>
    </source>
</evidence>
<dbReference type="SMART" id="SM00382">
    <property type="entry name" value="AAA"/>
    <property type="match status" value="1"/>
</dbReference>
<dbReference type="Pfam" id="PF00528">
    <property type="entry name" value="BPD_transp_1"/>
    <property type="match status" value="1"/>
</dbReference>
<dbReference type="CDD" id="cd03257">
    <property type="entry name" value="ABC_NikE_OppD_transporters"/>
    <property type="match status" value="1"/>
</dbReference>
<dbReference type="GO" id="GO:0055085">
    <property type="term" value="P:transmembrane transport"/>
    <property type="evidence" value="ECO:0007669"/>
    <property type="project" value="InterPro"/>
</dbReference>
<dbReference type="GO" id="GO:0015833">
    <property type="term" value="P:peptide transport"/>
    <property type="evidence" value="ECO:0007669"/>
    <property type="project" value="InterPro"/>
</dbReference>
<accession>A0A7W4VY17</accession>
<dbReference type="InterPro" id="IPR013563">
    <property type="entry name" value="Oligopep_ABC_C"/>
</dbReference>
<dbReference type="Proteomes" id="UP000589626">
    <property type="component" value="Unassembled WGS sequence"/>
</dbReference>
<dbReference type="PROSITE" id="PS50893">
    <property type="entry name" value="ABC_TRANSPORTER_2"/>
    <property type="match status" value="1"/>
</dbReference>
<dbReference type="Pfam" id="PF00005">
    <property type="entry name" value="ABC_tran"/>
    <property type="match status" value="1"/>
</dbReference>
<dbReference type="GO" id="GO:0016887">
    <property type="term" value="F:ATP hydrolysis activity"/>
    <property type="evidence" value="ECO:0007669"/>
    <property type="project" value="InterPro"/>
</dbReference>
<dbReference type="PROSITE" id="PS50928">
    <property type="entry name" value="ABC_TM1"/>
    <property type="match status" value="1"/>
</dbReference>
<dbReference type="NCBIfam" id="TIGR01727">
    <property type="entry name" value="oligo_HPY"/>
    <property type="match status" value="1"/>
</dbReference>
<evidence type="ECO:0000259" key="14">
    <source>
        <dbReference type="PROSITE" id="PS50893"/>
    </source>
</evidence>
<evidence type="ECO:0000256" key="2">
    <source>
        <dbReference type="ARBA" id="ARBA00004202"/>
    </source>
</evidence>
<keyword evidence="9" id="KW-0067">ATP-binding</keyword>
<evidence type="ECO:0000313" key="17">
    <source>
        <dbReference type="Proteomes" id="UP000589626"/>
    </source>
</evidence>
<keyword evidence="6" id="KW-0997">Cell inner membrane</keyword>
<protein>
    <submittedName>
        <fullName evidence="16">Peptide/nickel transport system permease protein</fullName>
    </submittedName>
</protein>
<dbReference type="PANTHER" id="PTHR43297:SF14">
    <property type="entry name" value="ATPASE AAA-TYPE CORE DOMAIN-CONTAINING PROTEIN"/>
    <property type="match status" value="1"/>
</dbReference>
<evidence type="ECO:0000256" key="7">
    <source>
        <dbReference type="ARBA" id="ARBA00022692"/>
    </source>
</evidence>
<keyword evidence="5" id="KW-1003">Cell membrane</keyword>
<dbReference type="Pfam" id="PF08352">
    <property type="entry name" value="oligo_HPY"/>
    <property type="match status" value="1"/>
</dbReference>
<keyword evidence="12 13" id="KW-0472">Membrane</keyword>
<sequence length="636" mass="67724">MKGQAGRPAASPRGRRRRTRRQIRIGAALLVLIYVVGLVATFTISSESATEQSLTERLAPPGRDHLLGTDQYGRDLLARTLLAISVDFHAVLLAVAVAVVIGVPLGVLIGMGGPWFDRVTMRVVDAFLSIPTLVVVMVAVASLGQGLVNTALGVGFSFSLIYARIARTETLNIKNEPFVMSARQSGVGRARLVGRHIMPTLARPLIVETAVILRAGFMLQATLSYFGLSVQPPHPSLGNLLRDAQEAAVEAPWQVLPAGLVLVAIILLLNLTSDGISDLLAVSGTPRRLLDGARGRLSRLPEVSSGSRSLVIESVTIQVDEGAVVRDVSIHLERGEVVALVGESGSGKTMTAMSAAGLLPPGAEIVAGQVQVNGHDLVGASPGLMRSLRSADVGVIFQNPISAMNPTWRVEKHLTFPSVVLRGLTREQARQRAVDLLGEVGIADPEGCLRKYPHELSGGIAQRVMIAAALAGEPSVIIADEPTSALDSTVQVRVLDLLLGLRATRHFSLLLITHSMGVVAHAADRVYVMYSGEIVESGAVSEVLGHPEHPYTQALLAAVPQNRMRERELKGLSGSVPRPTRELPGCRFAERCPHVAAACTAGRVPFVERHGHASRCLRAQLESDVFAVEGRRGDLP</sequence>
<dbReference type="SUPFAM" id="SSF52540">
    <property type="entry name" value="P-loop containing nucleoside triphosphate hydrolases"/>
    <property type="match status" value="1"/>
</dbReference>
<dbReference type="InterPro" id="IPR027417">
    <property type="entry name" value="P-loop_NTPase"/>
</dbReference>
<evidence type="ECO:0000256" key="13">
    <source>
        <dbReference type="RuleBase" id="RU363032"/>
    </source>
</evidence>
<dbReference type="GO" id="GO:0005886">
    <property type="term" value="C:plasma membrane"/>
    <property type="evidence" value="ECO:0007669"/>
    <property type="project" value="UniProtKB-SubCell"/>
</dbReference>